<name>A0AAN6JN68_9BASI</name>
<protein>
    <submittedName>
        <fullName evidence="2">Uncharacterized protein</fullName>
    </submittedName>
</protein>
<dbReference type="PANTHER" id="PTHR13328">
    <property type="entry name" value="NEGATIVE ELONGATION FACTOR A NELF-A"/>
    <property type="match status" value="1"/>
</dbReference>
<feature type="compositionally biased region" description="Low complexity" evidence="1">
    <location>
        <begin position="100"/>
        <end position="121"/>
    </location>
</feature>
<accession>A0AAN6JN68</accession>
<feature type="compositionally biased region" description="Low complexity" evidence="1">
    <location>
        <begin position="555"/>
        <end position="565"/>
    </location>
</feature>
<feature type="region of interest" description="Disordered" evidence="1">
    <location>
        <begin position="57"/>
        <end position="183"/>
    </location>
</feature>
<dbReference type="PANTHER" id="PTHR13328:SF4">
    <property type="entry name" value="NEGATIVE ELONGATION FACTOR A"/>
    <property type="match status" value="1"/>
</dbReference>
<proteinExistence type="predicted"/>
<feature type="region of interest" description="Disordered" evidence="1">
    <location>
        <begin position="218"/>
        <end position="248"/>
    </location>
</feature>
<evidence type="ECO:0000313" key="3">
    <source>
        <dbReference type="Proteomes" id="UP001176521"/>
    </source>
</evidence>
<feature type="compositionally biased region" description="Basic and acidic residues" evidence="1">
    <location>
        <begin position="393"/>
        <end position="408"/>
    </location>
</feature>
<reference evidence="2" key="1">
    <citation type="journal article" date="2023" name="PhytoFront">
        <title>Draft Genome Resources of Seven Strains of Tilletia horrida, Causal Agent of Kernel Smut of Rice.</title>
        <authorList>
            <person name="Khanal S."/>
            <person name="Antony Babu S."/>
            <person name="Zhou X.G."/>
        </authorList>
    </citation>
    <scope>NUCLEOTIDE SEQUENCE</scope>
    <source>
        <strain evidence="2">TX3</strain>
    </source>
</reference>
<dbReference type="Proteomes" id="UP001176521">
    <property type="component" value="Unassembled WGS sequence"/>
</dbReference>
<dbReference type="AlphaFoldDB" id="A0AAN6JN68"/>
<comment type="caution">
    <text evidence="2">The sequence shown here is derived from an EMBL/GenBank/DDBJ whole genome shotgun (WGS) entry which is preliminary data.</text>
</comment>
<feature type="compositionally biased region" description="Polar residues" evidence="1">
    <location>
        <begin position="63"/>
        <end position="73"/>
    </location>
</feature>
<organism evidence="2 3">
    <name type="scientific">Tilletia horrida</name>
    <dbReference type="NCBI Taxonomy" id="155126"/>
    <lineage>
        <taxon>Eukaryota</taxon>
        <taxon>Fungi</taxon>
        <taxon>Dikarya</taxon>
        <taxon>Basidiomycota</taxon>
        <taxon>Ustilaginomycotina</taxon>
        <taxon>Exobasidiomycetes</taxon>
        <taxon>Tilletiales</taxon>
        <taxon>Tilletiaceae</taxon>
        <taxon>Tilletia</taxon>
    </lineage>
</organism>
<dbReference type="EMBL" id="JAPDMQ010000632">
    <property type="protein sequence ID" value="KAK0521871.1"/>
    <property type="molecule type" value="Genomic_DNA"/>
</dbReference>
<dbReference type="InterPro" id="IPR052828">
    <property type="entry name" value="NELF-A_domain"/>
</dbReference>
<feature type="region of interest" description="Disordered" evidence="1">
    <location>
        <begin position="393"/>
        <end position="416"/>
    </location>
</feature>
<gene>
    <name evidence="2" type="ORF">OC842_006639</name>
</gene>
<feature type="compositionally biased region" description="Low complexity" evidence="1">
    <location>
        <begin position="143"/>
        <end position="183"/>
    </location>
</feature>
<keyword evidence="3" id="KW-1185">Reference proteome</keyword>
<feature type="compositionally biased region" description="Low complexity" evidence="1">
    <location>
        <begin position="76"/>
        <end position="91"/>
    </location>
</feature>
<evidence type="ECO:0000256" key="1">
    <source>
        <dbReference type="SAM" id="MobiDB-lite"/>
    </source>
</evidence>
<evidence type="ECO:0000313" key="2">
    <source>
        <dbReference type="EMBL" id="KAK0521871.1"/>
    </source>
</evidence>
<sequence length="725" mass="81251">MEPPPPPPPPAPAASAAPSAVLNIGTAQFTQVVNGSVESLTVAPRFGVDQAYIDPRLRRQTQEHAGSNPQQWLDATRTQRQQPQQQQPQTQHRGTEQRQPRTYQQQPQLPPQSQAQLAQQPQKEKRQELRPTLLSHRPEPTDQPRQASQQQQHPYQPRHQPQQQQKHPYQSYQHQHQPQEQEQALQYQPTLQHQPYQHQHQPQEQEQALQYQPTLQHQPLQPAPQEQVQQAQQTLPPQSQPPQAQQPRQTLMIVEGGGIELEHPTTVDGAPKLRAKRPARLPKATVSSMTKGHKLSRFWKKEHEAILNRACSDIQEIISKAQEATGASSGAIRSHCLGTSRHRRRASAWNMLVQYMRHSPKIVQKYDPEVPVQKKDQSWKDYMTTDLTPFWNKRKEEAEAKRQRKGEQADATMTGEDNTHEAFEKWLLSLKSLTVAKISAEDVNDKMREERKFLHSRAIDLESNEAIVQIAFLIHPDPLIKPVAATTGHGEKILHHVMRLWKRGDTPGHLLERFNAAVESHAPKAYLELGDPGSEEEEDDGKPLTGSPQPVQTPAATGATASGSSEFQPNKTPKLPPPEVVPSGCLRSKLPSTHGELVPYVARQLLRLLSSHIYEMGSDAEAENGDCYQRWLDASDMGSRIPYAHLFDILRSYGLCVDGWPVQAQALLVGAKTVDGVAPRTLEVYAGGLQDTSMWQTAHVLAIADVIAGGVLGVEAYEPPTGVFD</sequence>
<feature type="region of interest" description="Disordered" evidence="1">
    <location>
        <begin position="527"/>
        <end position="587"/>
    </location>
</feature>